<accession>A0A9N9NT62</accession>
<protein>
    <submittedName>
        <fullName evidence="1">19367_t:CDS:1</fullName>
    </submittedName>
</protein>
<sequence length="172" mass="20355">MPMKDNDETEIMIEERIEQFLQNDNLNKEDKKKAASFFKQERTLFTINIQELGEMNMITYQIETANAKLIKQRVYRAAPSEYEFIKKELKEMEEKRLIRNTKLKGKKACWILCLQPYDYTIQHKSGHTHWNADALSQINGMENDVVEVYMVIEISNEEELVTENVKEQASEK</sequence>
<dbReference type="EMBL" id="CAJVQA010019344">
    <property type="protein sequence ID" value="CAG8758631.1"/>
    <property type="molecule type" value="Genomic_DNA"/>
</dbReference>
<dbReference type="AlphaFoldDB" id="A0A9N9NT62"/>
<reference evidence="1" key="1">
    <citation type="submission" date="2021-06" db="EMBL/GenBank/DDBJ databases">
        <authorList>
            <person name="Kallberg Y."/>
            <person name="Tangrot J."/>
            <person name="Rosling A."/>
        </authorList>
    </citation>
    <scope>NUCLEOTIDE SEQUENCE</scope>
    <source>
        <strain evidence="1">FL966</strain>
    </source>
</reference>
<evidence type="ECO:0000313" key="2">
    <source>
        <dbReference type="Proteomes" id="UP000789759"/>
    </source>
</evidence>
<evidence type="ECO:0000313" key="1">
    <source>
        <dbReference type="EMBL" id="CAG8758631.1"/>
    </source>
</evidence>
<dbReference type="Proteomes" id="UP000789759">
    <property type="component" value="Unassembled WGS sequence"/>
</dbReference>
<gene>
    <name evidence="1" type="ORF">CPELLU_LOCUS15163</name>
</gene>
<name>A0A9N9NT62_9GLOM</name>
<comment type="caution">
    <text evidence="1">The sequence shown here is derived from an EMBL/GenBank/DDBJ whole genome shotgun (WGS) entry which is preliminary data.</text>
</comment>
<dbReference type="OrthoDB" id="3863715at2759"/>
<keyword evidence="2" id="KW-1185">Reference proteome</keyword>
<proteinExistence type="predicted"/>
<organism evidence="1 2">
    <name type="scientific">Cetraspora pellucida</name>
    <dbReference type="NCBI Taxonomy" id="1433469"/>
    <lineage>
        <taxon>Eukaryota</taxon>
        <taxon>Fungi</taxon>
        <taxon>Fungi incertae sedis</taxon>
        <taxon>Mucoromycota</taxon>
        <taxon>Glomeromycotina</taxon>
        <taxon>Glomeromycetes</taxon>
        <taxon>Diversisporales</taxon>
        <taxon>Gigasporaceae</taxon>
        <taxon>Cetraspora</taxon>
    </lineage>
</organism>